<dbReference type="KEGG" id="fll:EI427_24325"/>
<gene>
    <name evidence="2" type="ORF">EI427_24325</name>
</gene>
<evidence type="ECO:0000313" key="3">
    <source>
        <dbReference type="Proteomes" id="UP000267268"/>
    </source>
</evidence>
<dbReference type="EMBL" id="CP034563">
    <property type="protein sequence ID" value="AZQ65343.1"/>
    <property type="molecule type" value="Genomic_DNA"/>
</dbReference>
<dbReference type="Pfam" id="PF11751">
    <property type="entry name" value="PorP_SprF"/>
    <property type="match status" value="1"/>
</dbReference>
<dbReference type="OrthoDB" id="1186563at2"/>
<evidence type="ECO:0000256" key="1">
    <source>
        <dbReference type="SAM" id="SignalP"/>
    </source>
</evidence>
<dbReference type="RefSeq" id="WP_126619968.1">
    <property type="nucleotide sequence ID" value="NZ_CP034563.1"/>
</dbReference>
<proteinExistence type="predicted"/>
<keyword evidence="3" id="KW-1185">Reference proteome</keyword>
<reference evidence="2 3" key="1">
    <citation type="submission" date="2018-12" db="EMBL/GenBank/DDBJ databases">
        <title>Flammeovirga pectinis sp. nov., isolated from the gut of the Korean scallop, Patinopecten yessoensis.</title>
        <authorList>
            <person name="Bae J.-W."/>
            <person name="Jeong Y.-S."/>
            <person name="Kang W."/>
        </authorList>
    </citation>
    <scope>NUCLEOTIDE SEQUENCE [LARGE SCALE GENOMIC DNA]</scope>
    <source>
        <strain evidence="2 3">L12M1</strain>
    </source>
</reference>
<dbReference type="Proteomes" id="UP000267268">
    <property type="component" value="Chromosome 2"/>
</dbReference>
<sequence>MCQFCIRKRLIPLLSIFLLLGLAVNAQDPQFSQFYAAPLYLNPAMAGNTYDGRATLNYRNQWVGLPANFETYMVGYDQYIPSKNIALGGTIRQDRSTVNGSQSFTNTSVEVIGSYLLSISNNLKVNFGLQLGFMQSSLAFNNLLFSDQIGTGGTIGGPTAETLLNDNAFAPDISAGMLVYGRGFWGGLALHHINSPNVSFMGGKQHYPMKFSLMGGYVIPLEYANRRQTVKSYTGKSISPVVLFMQQGQATQLSLGAYANLSPLLIGIWYRGLPLIKQNDAQAINHDAIIAMIGVKVQRLKFGYSMDWTLTRLPQQGAISHEISLGYDLNIYKDYRKKKKKKAQLLPCSTPWVN</sequence>
<keyword evidence="1" id="KW-0732">Signal</keyword>
<evidence type="ECO:0000313" key="2">
    <source>
        <dbReference type="EMBL" id="AZQ65343.1"/>
    </source>
</evidence>
<organism evidence="2 3">
    <name type="scientific">Flammeovirga pectinis</name>
    <dbReference type="NCBI Taxonomy" id="2494373"/>
    <lineage>
        <taxon>Bacteria</taxon>
        <taxon>Pseudomonadati</taxon>
        <taxon>Bacteroidota</taxon>
        <taxon>Cytophagia</taxon>
        <taxon>Cytophagales</taxon>
        <taxon>Flammeovirgaceae</taxon>
        <taxon>Flammeovirga</taxon>
    </lineage>
</organism>
<feature type="signal peptide" evidence="1">
    <location>
        <begin position="1"/>
        <end position="26"/>
    </location>
</feature>
<dbReference type="InterPro" id="IPR019861">
    <property type="entry name" value="PorP/SprF_Bacteroidetes"/>
</dbReference>
<accession>A0A3S9PB56</accession>
<dbReference type="AlphaFoldDB" id="A0A3S9PB56"/>
<dbReference type="NCBIfam" id="TIGR03519">
    <property type="entry name" value="T9SS_PorP_fam"/>
    <property type="match status" value="1"/>
</dbReference>
<name>A0A3S9PB56_9BACT</name>
<protein>
    <submittedName>
        <fullName evidence="2">Type IX secretion system membrane protein PorP/SprF</fullName>
    </submittedName>
</protein>
<feature type="chain" id="PRO_5019543331" evidence="1">
    <location>
        <begin position="27"/>
        <end position="354"/>
    </location>
</feature>